<feature type="transmembrane region" description="Helical" evidence="1">
    <location>
        <begin position="44"/>
        <end position="70"/>
    </location>
</feature>
<protein>
    <submittedName>
        <fullName evidence="2">Phage holin family protein</fullName>
    </submittedName>
</protein>
<dbReference type="InterPro" id="IPR009937">
    <property type="entry name" value="Phage_holin_3_6"/>
</dbReference>
<gene>
    <name evidence="2" type="ORF">LVJ82_11250</name>
</gene>
<keyword evidence="3" id="KW-1185">Reference proteome</keyword>
<keyword evidence="1" id="KW-0472">Membrane</keyword>
<keyword evidence="1" id="KW-1133">Transmembrane helix</keyword>
<sequence length="141" mass="15519">MSGNEKSQISLLKEMFGNVLELMLIRLQMARVDILGLKNALLKVLIAAIAALILFLLGFLCLLFGLNAALSPAAKIWVFFGLVVLSVVVIAVLVLMVLNTLKGQQSCLQSTLKGLQDDMAYIRGEKRYSDIDIEELHDDGR</sequence>
<evidence type="ECO:0000313" key="2">
    <source>
        <dbReference type="EMBL" id="UOO88065.1"/>
    </source>
</evidence>
<evidence type="ECO:0000313" key="3">
    <source>
        <dbReference type="Proteomes" id="UP000832011"/>
    </source>
</evidence>
<dbReference type="EMBL" id="CP091511">
    <property type="protein sequence ID" value="UOO88065.1"/>
    <property type="molecule type" value="Genomic_DNA"/>
</dbReference>
<proteinExistence type="predicted"/>
<reference evidence="2 3" key="1">
    <citation type="journal article" date="2022" name="Res Sq">
        <title>Evolution of multicellular longitudinally dividing oral cavity symbionts (Neisseriaceae).</title>
        <authorList>
            <person name="Nyongesa S."/>
            <person name="Weber P."/>
            <person name="Bernet E."/>
            <person name="Pullido F."/>
            <person name="Nieckarz M."/>
            <person name="Delaby M."/>
            <person name="Nieves C."/>
            <person name="Viehboeck T."/>
            <person name="Krause N."/>
            <person name="Rivera-Millot A."/>
            <person name="Nakamura A."/>
            <person name="Vischer N."/>
            <person name="VanNieuwenhze M."/>
            <person name="Brun Y."/>
            <person name="Cava F."/>
            <person name="Bulgheresi S."/>
            <person name="Veyrier F."/>
        </authorList>
    </citation>
    <scope>NUCLEOTIDE SEQUENCE [LARGE SCALE GENOMIC DNA]</scope>
    <source>
        <strain evidence="2 3">SN4</strain>
    </source>
</reference>
<dbReference type="RefSeq" id="WP_058356500.1">
    <property type="nucleotide sequence ID" value="NZ_CABKVG010000009.1"/>
</dbReference>
<dbReference type="Pfam" id="PF07332">
    <property type="entry name" value="Phage_holin_3_6"/>
    <property type="match status" value="1"/>
</dbReference>
<name>A0ABY4DZV5_9NEIS</name>
<evidence type="ECO:0000256" key="1">
    <source>
        <dbReference type="SAM" id="Phobius"/>
    </source>
</evidence>
<organism evidence="2 3">
    <name type="scientific">Vitreoscilla massiliensis</name>
    <dbReference type="NCBI Taxonomy" id="1689272"/>
    <lineage>
        <taxon>Bacteria</taxon>
        <taxon>Pseudomonadati</taxon>
        <taxon>Pseudomonadota</taxon>
        <taxon>Betaproteobacteria</taxon>
        <taxon>Neisseriales</taxon>
        <taxon>Neisseriaceae</taxon>
        <taxon>Vitreoscilla</taxon>
    </lineage>
</organism>
<keyword evidence="1" id="KW-0812">Transmembrane</keyword>
<feature type="transmembrane region" description="Helical" evidence="1">
    <location>
        <begin position="76"/>
        <end position="98"/>
    </location>
</feature>
<accession>A0ABY4DZV5</accession>
<dbReference type="Proteomes" id="UP000832011">
    <property type="component" value="Chromosome"/>
</dbReference>